<accession>A0A1F2PK73</accession>
<dbReference type="EMBL" id="VSLA01000030">
    <property type="protein sequence ID" value="TYC82322.1"/>
    <property type="molecule type" value="Genomic_DNA"/>
</dbReference>
<organism evidence="2 4">
    <name type="scientific">Acetobacterium wieringae</name>
    <dbReference type="NCBI Taxonomy" id="52694"/>
    <lineage>
        <taxon>Bacteria</taxon>
        <taxon>Bacillati</taxon>
        <taxon>Bacillota</taxon>
        <taxon>Clostridia</taxon>
        <taxon>Eubacteriales</taxon>
        <taxon>Eubacteriaceae</taxon>
        <taxon>Acetobacterium</taxon>
    </lineage>
</organism>
<evidence type="ECO:0000313" key="4">
    <source>
        <dbReference type="Proteomes" id="UP000176244"/>
    </source>
</evidence>
<protein>
    <submittedName>
        <fullName evidence="3">DUF4358 domain-containing protein</fullName>
    </submittedName>
</protein>
<dbReference type="Pfam" id="PF14270">
    <property type="entry name" value="DUF4358"/>
    <property type="match status" value="1"/>
</dbReference>
<reference evidence="2 4" key="1">
    <citation type="submission" date="2015-09" db="EMBL/GenBank/DDBJ databases">
        <title>Genome sequence of Acetobacterium wieringae DSM 1911.</title>
        <authorList>
            <person name="Poehlein A."/>
            <person name="Bengelsdorf F.R."/>
            <person name="Schiel-Bengelsdorf B."/>
            <person name="Duerre P."/>
            <person name="Daniel R."/>
        </authorList>
    </citation>
    <scope>NUCLEOTIDE SEQUENCE [LARGE SCALE GENOMIC DNA]</scope>
    <source>
        <strain evidence="2 4">DSM 1911</strain>
    </source>
</reference>
<dbReference type="InterPro" id="IPR025648">
    <property type="entry name" value="DUF4358"/>
</dbReference>
<dbReference type="EMBL" id="LKEU01000015">
    <property type="protein sequence ID" value="OFV71763.1"/>
    <property type="molecule type" value="Genomic_DNA"/>
</dbReference>
<comment type="caution">
    <text evidence="2">The sequence shown here is derived from an EMBL/GenBank/DDBJ whole genome shotgun (WGS) entry which is preliminary data.</text>
</comment>
<dbReference type="Proteomes" id="UP000322619">
    <property type="component" value="Unassembled WGS sequence"/>
</dbReference>
<dbReference type="AlphaFoldDB" id="A0A1F2PK73"/>
<evidence type="ECO:0000313" key="2">
    <source>
        <dbReference type="EMBL" id="OFV71763.1"/>
    </source>
</evidence>
<name>A0A1F2PK73_9FIRM</name>
<proteinExistence type="predicted"/>
<sequence length="156" mass="17017">MKKFAVLLVILILILPCFGCQTADQAALSQVEADLLATSQNLNGMTKGDGKALKRYYGLNINDFQEVLIYVPANYMDVSEILVVKVADSAQLDLVETAVDTRNAIQQESFGGYGPDQVALLDNYELKIVGNTLFYCVSPDAAALKDTFVKSIKNSQ</sequence>
<dbReference type="Proteomes" id="UP000176244">
    <property type="component" value="Unassembled WGS sequence"/>
</dbReference>
<gene>
    <name evidence="2" type="ORF">ACWI_07360</name>
    <name evidence="3" type="ORF">FXB42_16700</name>
</gene>
<dbReference type="OrthoDB" id="1828164at2"/>
<feature type="signal peptide" evidence="1">
    <location>
        <begin position="1"/>
        <end position="22"/>
    </location>
</feature>
<evidence type="ECO:0000313" key="5">
    <source>
        <dbReference type="Proteomes" id="UP000322619"/>
    </source>
</evidence>
<dbReference type="STRING" id="52694.ACWI_07360"/>
<evidence type="ECO:0000256" key="1">
    <source>
        <dbReference type="SAM" id="SignalP"/>
    </source>
</evidence>
<keyword evidence="1" id="KW-0732">Signal</keyword>
<reference evidence="3 5" key="2">
    <citation type="submission" date="2019-08" db="EMBL/GenBank/DDBJ databases">
        <title>Isolation and enrichment of carboxydotrophic bacteria from anaerobic sludge for the production of bio-based chemicals from syngas.</title>
        <authorList>
            <person name="Antares A.L."/>
            <person name="Moreira J."/>
            <person name="Diender M."/>
            <person name="Parshina S.N."/>
            <person name="Stams A.J.M."/>
            <person name="Alves M."/>
            <person name="Alves J.I."/>
            <person name="Sousa D.Z."/>
        </authorList>
    </citation>
    <scope>NUCLEOTIDE SEQUENCE [LARGE SCALE GENOMIC DNA]</scope>
    <source>
        <strain evidence="3 5">JM</strain>
    </source>
</reference>
<feature type="chain" id="PRO_5038294960" evidence="1">
    <location>
        <begin position="23"/>
        <end position="156"/>
    </location>
</feature>
<evidence type="ECO:0000313" key="3">
    <source>
        <dbReference type="EMBL" id="TYC82322.1"/>
    </source>
</evidence>
<dbReference type="RefSeq" id="WP_070370092.1">
    <property type="nucleotide sequence ID" value="NZ_LKEU01000015.1"/>
</dbReference>